<sequence length="158" mass="17988">MLETSFPGIDVVLANYPPPLPKRVLSKLVPAVQMGVIGITMAAEQIFPMLGFMVPPPWYYSLRANRFGSIATTWLLGNVLQNFLQSTGAFEVYLNDEPVSVSALHQISSFDFYWNEIYSAVFSKLKKGRFPDEIEWKDLINKKLANPQVLHNYQVMWS</sequence>
<accession>A0ACC0F3U3</accession>
<gene>
    <name evidence="1" type="ORF">LOK49_LG15G01223</name>
</gene>
<evidence type="ECO:0000313" key="2">
    <source>
        <dbReference type="Proteomes" id="UP001060215"/>
    </source>
</evidence>
<organism evidence="1 2">
    <name type="scientific">Camellia lanceoleosa</name>
    <dbReference type="NCBI Taxonomy" id="1840588"/>
    <lineage>
        <taxon>Eukaryota</taxon>
        <taxon>Viridiplantae</taxon>
        <taxon>Streptophyta</taxon>
        <taxon>Embryophyta</taxon>
        <taxon>Tracheophyta</taxon>
        <taxon>Spermatophyta</taxon>
        <taxon>Magnoliopsida</taxon>
        <taxon>eudicotyledons</taxon>
        <taxon>Gunneridae</taxon>
        <taxon>Pentapetalae</taxon>
        <taxon>asterids</taxon>
        <taxon>Ericales</taxon>
        <taxon>Theaceae</taxon>
        <taxon>Camellia</taxon>
    </lineage>
</organism>
<name>A0ACC0F3U3_9ERIC</name>
<comment type="caution">
    <text evidence="1">The sequence shown here is derived from an EMBL/GenBank/DDBJ whole genome shotgun (WGS) entry which is preliminary data.</text>
</comment>
<dbReference type="EMBL" id="CM045768">
    <property type="protein sequence ID" value="KAI7983413.1"/>
    <property type="molecule type" value="Genomic_DNA"/>
</dbReference>
<evidence type="ECO:0000313" key="1">
    <source>
        <dbReference type="EMBL" id="KAI7983413.1"/>
    </source>
</evidence>
<keyword evidence="2" id="KW-1185">Reference proteome</keyword>
<dbReference type="Proteomes" id="UP001060215">
    <property type="component" value="Chromosome 11"/>
</dbReference>
<proteinExistence type="predicted"/>
<protein>
    <submittedName>
        <fullName evidence="1">SelT-like protein</fullName>
    </submittedName>
</protein>
<reference evidence="1 2" key="1">
    <citation type="journal article" date="2022" name="Plant J.">
        <title>Chromosome-level genome of Camellia lanceoleosa provides a valuable resource for understanding genome evolution and self-incompatibility.</title>
        <authorList>
            <person name="Gong W."/>
            <person name="Xiao S."/>
            <person name="Wang L."/>
            <person name="Liao Z."/>
            <person name="Chang Y."/>
            <person name="Mo W."/>
            <person name="Hu G."/>
            <person name="Li W."/>
            <person name="Zhao G."/>
            <person name="Zhu H."/>
            <person name="Hu X."/>
            <person name="Ji K."/>
            <person name="Xiang X."/>
            <person name="Song Q."/>
            <person name="Yuan D."/>
            <person name="Jin S."/>
            <person name="Zhang L."/>
        </authorList>
    </citation>
    <scope>NUCLEOTIDE SEQUENCE [LARGE SCALE GENOMIC DNA]</scope>
    <source>
        <strain evidence="1">SQ_2022a</strain>
    </source>
</reference>